<name>A0A2P8Q8C2_9ACTN</name>
<dbReference type="RefSeq" id="WP_107017128.1">
    <property type="nucleotide sequence ID" value="NZ_KZ679042.1"/>
</dbReference>
<keyword evidence="3" id="KW-1185">Reference proteome</keyword>
<organism evidence="2 3">
    <name type="scientific">Streptomyces dioscori</name>
    <dbReference type="NCBI Taxonomy" id="2109333"/>
    <lineage>
        <taxon>Bacteria</taxon>
        <taxon>Bacillati</taxon>
        <taxon>Actinomycetota</taxon>
        <taxon>Actinomycetes</taxon>
        <taxon>Kitasatosporales</taxon>
        <taxon>Streptomycetaceae</taxon>
        <taxon>Streptomyces</taxon>
        <taxon>Streptomyces aurantiacus group</taxon>
    </lineage>
</organism>
<evidence type="ECO:0000313" key="2">
    <source>
        <dbReference type="EMBL" id="PSM42491.1"/>
    </source>
</evidence>
<dbReference type="EMBL" id="PYBJ01000008">
    <property type="protein sequence ID" value="PSM42491.1"/>
    <property type="molecule type" value="Genomic_DNA"/>
</dbReference>
<dbReference type="InterPro" id="IPR032708">
    <property type="entry name" value="McjB_C"/>
</dbReference>
<dbReference type="NCBIfam" id="NF033537">
    <property type="entry name" value="lasso_biosyn_B2"/>
    <property type="match status" value="1"/>
</dbReference>
<dbReference type="OrthoDB" id="583768at2"/>
<protein>
    <recommendedName>
        <fullName evidence="1">Microcin J25-processing protein McjB C-terminal domain-containing protein</fullName>
    </recommendedName>
</protein>
<dbReference type="InterPro" id="IPR053521">
    <property type="entry name" value="McjB-like"/>
</dbReference>
<gene>
    <name evidence="2" type="ORF">C6Y14_14855</name>
</gene>
<comment type="caution">
    <text evidence="2">The sequence shown here is derived from an EMBL/GenBank/DDBJ whole genome shotgun (WGS) entry which is preliminary data.</text>
</comment>
<accession>A0A2P8Q8C2</accession>
<feature type="domain" description="Microcin J25-processing protein McjB C-terminal" evidence="1">
    <location>
        <begin position="23"/>
        <end position="132"/>
    </location>
</feature>
<sequence length="136" mass="14776">MRQVLDTDGSRPPLGRRLAAHTAVAAARLLARLPPRRIRAVLRVAHRGAAPADYARALRARQDVTAVSTLCSGRYCLQRSLATALLCRLGGAWPTWCTGVRTSPFAAHAWVEAEGRPVGEPEDTATYRTLLTVPPR</sequence>
<dbReference type="Proteomes" id="UP000240429">
    <property type="component" value="Unassembled WGS sequence"/>
</dbReference>
<reference evidence="2 3" key="1">
    <citation type="submission" date="2018-03" db="EMBL/GenBank/DDBJ databases">
        <title>Streptomyces dioscori sp. nov., a novel endophytic actinobacterium isolated from bulbil of Dioscorea bulbifera L.</title>
        <authorList>
            <person name="Zhikuan W."/>
        </authorList>
    </citation>
    <scope>NUCLEOTIDE SEQUENCE [LARGE SCALE GENOMIC DNA]</scope>
    <source>
        <strain evidence="2 3">A217</strain>
    </source>
</reference>
<dbReference type="AlphaFoldDB" id="A0A2P8Q8C2"/>
<proteinExistence type="predicted"/>
<evidence type="ECO:0000313" key="3">
    <source>
        <dbReference type="Proteomes" id="UP000240429"/>
    </source>
</evidence>
<dbReference type="Pfam" id="PF13471">
    <property type="entry name" value="Transglut_core3"/>
    <property type="match status" value="1"/>
</dbReference>
<evidence type="ECO:0000259" key="1">
    <source>
        <dbReference type="Pfam" id="PF13471"/>
    </source>
</evidence>